<dbReference type="Proteomes" id="UP000035963">
    <property type="component" value="Unassembled WGS sequence"/>
</dbReference>
<evidence type="ECO:0000256" key="2">
    <source>
        <dbReference type="ARBA" id="ARBA00009399"/>
    </source>
</evidence>
<dbReference type="PANTHER" id="PTHR38459:SF1">
    <property type="entry name" value="PROPHAGE BACTOPRENOL-LINKED GLUCOSE TRANSLOCASE HOMOLOG"/>
    <property type="match status" value="1"/>
</dbReference>
<reference evidence="8 9" key="1">
    <citation type="journal article" date="2015" name="Genome Announc.">
        <title>Draft Genome Sequence of Burkholderia sp. Strain PML1(12), an Ectomycorrhizosphere-Inhabiting Bacterium with Effective Mineral-Weathering Ability.</title>
        <authorList>
            <person name="Uroz S."/>
            <person name="Oger P."/>
        </authorList>
    </citation>
    <scope>NUCLEOTIDE SEQUENCE [LARGE SCALE GENOMIC DNA]</scope>
    <source>
        <strain evidence="9">PML1(12)</strain>
    </source>
</reference>
<keyword evidence="3 6" id="KW-0812">Transmembrane</keyword>
<dbReference type="GO" id="GO:0000271">
    <property type="term" value="P:polysaccharide biosynthetic process"/>
    <property type="evidence" value="ECO:0007669"/>
    <property type="project" value="InterPro"/>
</dbReference>
<feature type="domain" description="GtrA/DPMS transmembrane" evidence="7">
    <location>
        <begin position="7"/>
        <end position="125"/>
    </location>
</feature>
<evidence type="ECO:0000256" key="6">
    <source>
        <dbReference type="SAM" id="Phobius"/>
    </source>
</evidence>
<dbReference type="InterPro" id="IPR007267">
    <property type="entry name" value="GtrA_DPMS_TM"/>
</dbReference>
<comment type="caution">
    <text evidence="8">The sequence shown here is derived from an EMBL/GenBank/DDBJ whole genome shotgun (WGS) entry which is preliminary data.</text>
</comment>
<evidence type="ECO:0000259" key="7">
    <source>
        <dbReference type="Pfam" id="PF04138"/>
    </source>
</evidence>
<dbReference type="EMBL" id="AEJF01000088">
    <property type="protein sequence ID" value="KLU25679.1"/>
    <property type="molecule type" value="Genomic_DNA"/>
</dbReference>
<evidence type="ECO:0000256" key="5">
    <source>
        <dbReference type="ARBA" id="ARBA00023136"/>
    </source>
</evidence>
<dbReference type="InterPro" id="IPR051401">
    <property type="entry name" value="GtrA_CellWall_Glycosyl"/>
</dbReference>
<evidence type="ECO:0000256" key="4">
    <source>
        <dbReference type="ARBA" id="ARBA00022989"/>
    </source>
</evidence>
<comment type="subcellular location">
    <subcellularLocation>
        <location evidence="1">Membrane</location>
        <topology evidence="1">Multi-pass membrane protein</topology>
    </subcellularLocation>
</comment>
<feature type="transmembrane region" description="Helical" evidence="6">
    <location>
        <begin position="100"/>
        <end position="124"/>
    </location>
</feature>
<proteinExistence type="inferred from homology"/>
<keyword evidence="4 6" id="KW-1133">Transmembrane helix</keyword>
<dbReference type="Pfam" id="PF04138">
    <property type="entry name" value="GtrA_DPMS_TM"/>
    <property type="match status" value="1"/>
</dbReference>
<evidence type="ECO:0000313" key="8">
    <source>
        <dbReference type="EMBL" id="KLU25679.1"/>
    </source>
</evidence>
<dbReference type="AlphaFoldDB" id="A0A0J1CYT2"/>
<keyword evidence="9" id="KW-1185">Reference proteome</keyword>
<dbReference type="OrthoDB" id="7926501at2"/>
<evidence type="ECO:0000313" key="9">
    <source>
        <dbReference type="Proteomes" id="UP000035963"/>
    </source>
</evidence>
<organism evidence="8 9">
    <name type="scientific">Caballeronia mineralivorans PML1(12)</name>
    <dbReference type="NCBI Taxonomy" id="908627"/>
    <lineage>
        <taxon>Bacteria</taxon>
        <taxon>Pseudomonadati</taxon>
        <taxon>Pseudomonadota</taxon>
        <taxon>Betaproteobacteria</taxon>
        <taxon>Burkholderiales</taxon>
        <taxon>Burkholderiaceae</taxon>
        <taxon>Caballeronia</taxon>
    </lineage>
</organism>
<gene>
    <name evidence="8" type="ORF">EOS_13740</name>
</gene>
<evidence type="ECO:0000256" key="3">
    <source>
        <dbReference type="ARBA" id="ARBA00022692"/>
    </source>
</evidence>
<protein>
    <recommendedName>
        <fullName evidence="7">GtrA/DPMS transmembrane domain-containing protein</fullName>
    </recommendedName>
</protein>
<name>A0A0J1CYT2_9BURK</name>
<dbReference type="PANTHER" id="PTHR38459">
    <property type="entry name" value="PROPHAGE BACTOPRENOL-LINKED GLUCOSE TRANSLOCASE HOMOLOG"/>
    <property type="match status" value="1"/>
</dbReference>
<keyword evidence="5 6" id="KW-0472">Membrane</keyword>
<accession>A0A0J1CYT2</accession>
<evidence type="ECO:0000256" key="1">
    <source>
        <dbReference type="ARBA" id="ARBA00004141"/>
    </source>
</evidence>
<dbReference type="GO" id="GO:0005886">
    <property type="term" value="C:plasma membrane"/>
    <property type="evidence" value="ECO:0007669"/>
    <property type="project" value="TreeGrafter"/>
</dbReference>
<sequence>MKRQIQRFAIAGVVGFAVDASVLFLALLGGLGYLAGRLVSFLAAAYVTWQINRRFAFRGSRKEKSHGQWWRYLAVMAFGGGLNFAGYCAVVHVLGHGTVFILLAAAAGSGAAMVMNFSAAKWWVFK</sequence>
<dbReference type="PATRIC" id="fig|908627.4.peg.3061"/>
<feature type="transmembrane region" description="Helical" evidence="6">
    <location>
        <begin position="7"/>
        <end position="28"/>
    </location>
</feature>
<comment type="similarity">
    <text evidence="2">Belongs to the GtrA family.</text>
</comment>
<feature type="transmembrane region" description="Helical" evidence="6">
    <location>
        <begin position="72"/>
        <end position="94"/>
    </location>
</feature>
<feature type="transmembrane region" description="Helical" evidence="6">
    <location>
        <begin position="34"/>
        <end position="51"/>
    </location>
</feature>